<feature type="region of interest" description="Disordered" evidence="1">
    <location>
        <begin position="743"/>
        <end position="766"/>
    </location>
</feature>
<dbReference type="PANTHER" id="PTHR31267">
    <property type="entry name" value="DENTIN SIALOPHOSPHOPROTEIN-LIKE PROTEIN"/>
    <property type="match status" value="1"/>
</dbReference>
<feature type="region of interest" description="Disordered" evidence="1">
    <location>
        <begin position="1"/>
        <end position="69"/>
    </location>
</feature>
<feature type="compositionally biased region" description="Polar residues" evidence="1">
    <location>
        <begin position="908"/>
        <end position="925"/>
    </location>
</feature>
<dbReference type="Proteomes" id="UP000275267">
    <property type="component" value="Unassembled WGS sequence"/>
</dbReference>
<evidence type="ECO:0000256" key="1">
    <source>
        <dbReference type="SAM" id="MobiDB-lite"/>
    </source>
</evidence>
<feature type="compositionally biased region" description="Polar residues" evidence="1">
    <location>
        <begin position="1229"/>
        <end position="1238"/>
    </location>
</feature>
<dbReference type="EMBL" id="PQIB02000005">
    <property type="protein sequence ID" value="RLN19407.1"/>
    <property type="molecule type" value="Genomic_DNA"/>
</dbReference>
<feature type="compositionally biased region" description="Polar residues" evidence="1">
    <location>
        <begin position="1284"/>
        <end position="1305"/>
    </location>
</feature>
<feature type="region of interest" description="Disordered" evidence="1">
    <location>
        <begin position="1194"/>
        <end position="1213"/>
    </location>
</feature>
<name>A0A3L6SEC2_PANMI</name>
<evidence type="ECO:0000313" key="3">
    <source>
        <dbReference type="Proteomes" id="UP000275267"/>
    </source>
</evidence>
<evidence type="ECO:0000313" key="2">
    <source>
        <dbReference type="EMBL" id="RLN19407.1"/>
    </source>
</evidence>
<keyword evidence="3" id="KW-1185">Reference proteome</keyword>
<feature type="region of interest" description="Disordered" evidence="1">
    <location>
        <begin position="696"/>
        <end position="717"/>
    </location>
</feature>
<feature type="compositionally biased region" description="Basic and acidic residues" evidence="1">
    <location>
        <begin position="927"/>
        <end position="939"/>
    </location>
</feature>
<dbReference type="PANTHER" id="PTHR31267:SF2">
    <property type="entry name" value="EXPRESSED PROTEIN"/>
    <property type="match status" value="1"/>
</dbReference>
<feature type="region of interest" description="Disordered" evidence="1">
    <location>
        <begin position="469"/>
        <end position="494"/>
    </location>
</feature>
<feature type="region of interest" description="Disordered" evidence="1">
    <location>
        <begin position="1229"/>
        <end position="1318"/>
    </location>
</feature>
<protein>
    <submittedName>
        <fullName evidence="2">Uncharacterized protein</fullName>
    </submittedName>
</protein>
<feature type="compositionally biased region" description="Polar residues" evidence="1">
    <location>
        <begin position="651"/>
        <end position="660"/>
    </location>
</feature>
<dbReference type="OrthoDB" id="1926238at2759"/>
<dbReference type="STRING" id="4540.A0A3L6SEC2"/>
<sequence length="1595" mass="173660">MALTPLFPTPTTPILPSLSSPNAVSPHRQPRPPDPAAHAPAKRKPTAGITRSRSRPNRAHPPNRAGGAFVETFAGPATLSRALDPYRDTPGMSQFHPTQHAGDNDFQMWQQQMMYKQLQEFQRQQQLQQSDHGVRMQPSFGQFHAPAKPLPADQLSTMSNEMTNNESMNSAWPHNFTTGDPSLTSNSQMLNNGSANWDQIVGAPGVGNFINGSMFANAQNQSMRPMGLATHQVDQTFYPMHATSSRGSGNQYSQFLGIPADSQSAMARVGPDQSEKTSRPFNSSMNEHGLHLQGASSLMQNFRGKGGFLSNNPMQNQSDNIKAGSPVTMNHLQHGFQTQDFHSSPNQVELQVGVQEKSAMQVGQASGRASLDPTEEKILFGNDEDSNWGALLRGDNDNGNSLDNDNYGGAFSSLQSGSWSALMQEALQSTTSENSPKEEWSGLSFHKAEQIMANNSLSGRDENKLAGLSGANIENARPQPPSSYADGTMNNPNLASFQHAMRTPYERRDQMPHESPSASVNNHQSASEVNNGYFQQNLKQTQSDDGQEQAHLANGLWAHQKSELLRNSLQSTGAHATPPGAHGFWMSQQNTADHNINRESSNNQNDWKANNALGQDMSGTQNVFNSNENSWKSSGGNANSVQRLQQRKSDISTAQIPNESSDGKNIRMMGSNIPMMTQDHYQMITGRGGEQAGMNRGMGHRVPETSESPGKSADQRTGDFNQEYLNATPNERQAHVLNHGQHITSDSAPRRHSVFSGKESENNRAMGTSGMNIGPSSGNPMSNSLFPPQSHQMRNNMQHHFGTNSHVSNNMPSVSEKMMMAQEQLQSRHGLPNSSSALHFGGTDTGLSQNRAVQNSQHMLQLLHKVDNSRNSNAVAEVPNNSLGVVSAQQQLNHPSLQGFGLRLAPPSQRQSNSGNLWSSQTNVDAKQPDHSAQEDDRSQLPSTPSQSLTSPHTNSQSSPFHTSETENTGQPIGRFPQLSSGQQYPVTDDRSGPAPMLQQPQQGSSATVFKNAWTNISAQRLAGMQADKITPNILQSMMFPNNATTSNLWSSQRTDDQGQKASTPSDIVTTSANSQNQDSKQAVDSDAGLASSQKANFESTGATLSGGNESLQKPSSDGNFVNPVPSFAQLRQQGIMGGKHGENPGANFQAMNASYNSANNSGGIVLHGSPAPSNIQQQNYSLLHQMQALRHTDIDPGSSTGKTIRPDVGSDASQIDWKSGQRFAHVANNSTKSSADNIGSPGVPGSFPSDMKMLSFASRSEERNPNVPSQLPSGERPSHGLVTAQNDSQNQVQPIGTSAASNSVERSERPRINPQMAPSWFGHYGNYRNGQSVAMLNAQKTTALPYNFQKASWNNDNNNSAENRVESGQSVRPVYHLPSTKMDALVPSNVKASSMMRRPKKRKAMESTLVSWHKIIESPQKLRSISTYEMDWAWAANRLIEKDEAETLEDAPLNYLPRKRLILTTQLIQQLLPAIPSAILRAEAVSAYERATYTLSMLTLRDACGMASSSSYNSCSPVDDENNRSDDLGCPVNPSAPYPMQSMAEQKNTTKRPRDVFQPINSVLAAVVVPYIKYRSLYIVESQGKNCGSPIIFL</sequence>
<gene>
    <name evidence="2" type="ORF">C2845_PM02G33440</name>
</gene>
<feature type="region of interest" description="Disordered" evidence="1">
    <location>
        <begin position="898"/>
        <end position="1007"/>
    </location>
</feature>
<comment type="caution">
    <text evidence="2">The sequence shown here is derived from an EMBL/GenBank/DDBJ whole genome shotgun (WGS) entry which is preliminary data.</text>
</comment>
<feature type="compositionally biased region" description="Polar residues" evidence="1">
    <location>
        <begin position="953"/>
        <end position="971"/>
    </location>
</feature>
<feature type="compositionally biased region" description="Low complexity" evidence="1">
    <location>
        <begin position="940"/>
        <end position="952"/>
    </location>
</feature>
<feature type="region of interest" description="Disordered" evidence="1">
    <location>
        <begin position="620"/>
        <end position="667"/>
    </location>
</feature>
<feature type="region of interest" description="Disordered" evidence="1">
    <location>
        <begin position="1045"/>
        <end position="1125"/>
    </location>
</feature>
<proteinExistence type="predicted"/>
<organism evidence="2 3">
    <name type="scientific">Panicum miliaceum</name>
    <name type="common">Proso millet</name>
    <name type="synonym">Broomcorn millet</name>
    <dbReference type="NCBI Taxonomy" id="4540"/>
    <lineage>
        <taxon>Eukaryota</taxon>
        <taxon>Viridiplantae</taxon>
        <taxon>Streptophyta</taxon>
        <taxon>Embryophyta</taxon>
        <taxon>Tracheophyta</taxon>
        <taxon>Spermatophyta</taxon>
        <taxon>Magnoliopsida</taxon>
        <taxon>Liliopsida</taxon>
        <taxon>Poales</taxon>
        <taxon>Poaceae</taxon>
        <taxon>PACMAD clade</taxon>
        <taxon>Panicoideae</taxon>
        <taxon>Panicodae</taxon>
        <taxon>Paniceae</taxon>
        <taxon>Panicinae</taxon>
        <taxon>Panicum</taxon>
        <taxon>Panicum sect. Panicum</taxon>
    </lineage>
</organism>
<feature type="compositionally biased region" description="Polar residues" evidence="1">
    <location>
        <begin position="620"/>
        <end position="644"/>
    </location>
</feature>
<feature type="compositionally biased region" description="Polar residues" evidence="1">
    <location>
        <begin position="1060"/>
        <end position="1083"/>
    </location>
</feature>
<feature type="compositionally biased region" description="Polar residues" evidence="1">
    <location>
        <begin position="1091"/>
        <end position="1120"/>
    </location>
</feature>
<reference evidence="3" key="1">
    <citation type="journal article" date="2019" name="Nat. Commun.">
        <title>The genome of broomcorn millet.</title>
        <authorList>
            <person name="Zou C."/>
            <person name="Miki D."/>
            <person name="Li D."/>
            <person name="Tang Q."/>
            <person name="Xiao L."/>
            <person name="Rajput S."/>
            <person name="Deng P."/>
            <person name="Jia W."/>
            <person name="Huang R."/>
            <person name="Zhang M."/>
            <person name="Sun Y."/>
            <person name="Hu J."/>
            <person name="Fu X."/>
            <person name="Schnable P.S."/>
            <person name="Li F."/>
            <person name="Zhang H."/>
            <person name="Feng B."/>
            <person name="Zhu X."/>
            <person name="Liu R."/>
            <person name="Schnable J.C."/>
            <person name="Zhu J.-K."/>
            <person name="Zhang H."/>
        </authorList>
    </citation>
    <scope>NUCLEOTIDE SEQUENCE [LARGE SCALE GENOMIC DNA]</scope>
</reference>
<accession>A0A3L6SEC2</accession>